<proteinExistence type="predicted"/>
<comment type="caution">
    <text evidence="2">The sequence shown here is derived from an EMBL/GenBank/DDBJ whole genome shotgun (WGS) entry which is preliminary data.</text>
</comment>
<evidence type="ECO:0000256" key="1">
    <source>
        <dbReference type="SAM" id="MobiDB-lite"/>
    </source>
</evidence>
<sequence>MVARTTCEDSVLNHRSKLSWMKRQSTNCPRTSRHRHHHKRTTMDETSQSNHHGGHVFAVLLQSMCRWNGGVGASSRLLPRSKLDCRDFTGVLRLEHMSCAELVV</sequence>
<feature type="compositionally biased region" description="Basic residues" evidence="1">
    <location>
        <begin position="31"/>
        <end position="40"/>
    </location>
</feature>
<protein>
    <submittedName>
        <fullName evidence="2">Uncharacterized protein</fullName>
    </submittedName>
</protein>
<dbReference type="AlphaFoldDB" id="A0A8S9I1J9"/>
<evidence type="ECO:0000313" key="2">
    <source>
        <dbReference type="EMBL" id="KAF2563516.1"/>
    </source>
</evidence>
<dbReference type="EMBL" id="QGKY02001250">
    <property type="protein sequence ID" value="KAF2563516.1"/>
    <property type="molecule type" value="Genomic_DNA"/>
</dbReference>
<reference evidence="2" key="1">
    <citation type="submission" date="2019-12" db="EMBL/GenBank/DDBJ databases">
        <title>Genome sequencing and annotation of Brassica cretica.</title>
        <authorList>
            <person name="Studholme D.J."/>
            <person name="Sarris P.F."/>
        </authorList>
    </citation>
    <scope>NUCLEOTIDE SEQUENCE</scope>
    <source>
        <strain evidence="2">PFS-102/07</strain>
        <tissue evidence="2">Leaf</tissue>
    </source>
</reference>
<name>A0A8S9I1J9_BRACR</name>
<organism evidence="2">
    <name type="scientific">Brassica cretica</name>
    <name type="common">Mustard</name>
    <dbReference type="NCBI Taxonomy" id="69181"/>
    <lineage>
        <taxon>Eukaryota</taxon>
        <taxon>Viridiplantae</taxon>
        <taxon>Streptophyta</taxon>
        <taxon>Embryophyta</taxon>
        <taxon>Tracheophyta</taxon>
        <taxon>Spermatophyta</taxon>
        <taxon>Magnoliopsida</taxon>
        <taxon>eudicotyledons</taxon>
        <taxon>Gunneridae</taxon>
        <taxon>Pentapetalae</taxon>
        <taxon>rosids</taxon>
        <taxon>malvids</taxon>
        <taxon>Brassicales</taxon>
        <taxon>Brassicaceae</taxon>
        <taxon>Brassiceae</taxon>
        <taxon>Brassica</taxon>
    </lineage>
</organism>
<feature type="region of interest" description="Disordered" evidence="1">
    <location>
        <begin position="22"/>
        <end position="50"/>
    </location>
</feature>
<gene>
    <name evidence="2" type="ORF">F2Q70_00015678</name>
</gene>
<accession>A0A8S9I1J9</accession>